<dbReference type="Proteomes" id="UP001595987">
    <property type="component" value="Unassembled WGS sequence"/>
</dbReference>
<dbReference type="RefSeq" id="WP_213536429.1">
    <property type="nucleotide sequence ID" value="NZ_BOVQ01000006.1"/>
</dbReference>
<organism evidence="2 3">
    <name type="scientific">Lactococcus nasutitermitis</name>
    <dbReference type="NCBI Taxonomy" id="1652957"/>
    <lineage>
        <taxon>Bacteria</taxon>
        <taxon>Bacillati</taxon>
        <taxon>Bacillota</taxon>
        <taxon>Bacilli</taxon>
        <taxon>Lactobacillales</taxon>
        <taxon>Streptococcaceae</taxon>
        <taxon>Lactococcus</taxon>
    </lineage>
</organism>
<proteinExistence type="predicted"/>
<gene>
    <name evidence="2" type="ORF">ACFO26_10080</name>
</gene>
<feature type="transmembrane region" description="Helical" evidence="1">
    <location>
        <begin position="9"/>
        <end position="30"/>
    </location>
</feature>
<evidence type="ECO:0000313" key="2">
    <source>
        <dbReference type="EMBL" id="MFC4653252.1"/>
    </source>
</evidence>
<feature type="transmembrane region" description="Helical" evidence="1">
    <location>
        <begin position="130"/>
        <end position="153"/>
    </location>
</feature>
<keyword evidence="3" id="KW-1185">Reference proteome</keyword>
<evidence type="ECO:0000256" key="1">
    <source>
        <dbReference type="SAM" id="Phobius"/>
    </source>
</evidence>
<feature type="transmembrane region" description="Helical" evidence="1">
    <location>
        <begin position="60"/>
        <end position="78"/>
    </location>
</feature>
<feature type="transmembrane region" description="Helical" evidence="1">
    <location>
        <begin position="36"/>
        <end position="53"/>
    </location>
</feature>
<keyword evidence="1" id="KW-0472">Membrane</keyword>
<keyword evidence="1" id="KW-0812">Transmembrane</keyword>
<sequence>MRKSKASDIAILAIFIAIMIVIQLFSQMIYSVWPFPIKPTLLHIPVIVASIVLGWRKGAFLGFMMGLISFINATIVTSPSSFMFSPLQPIPGTNHGSLAALIIAFIPRILIGIFPYFVYKLMKNRTGIGLAAFVGTATNTILVLGSIFIFFGATLKWTFGYLIESIIATNSLVEVLLAVILVSAIVPSLQKSRK</sequence>
<protein>
    <submittedName>
        <fullName evidence="2">ECF transporter S component</fullName>
    </submittedName>
</protein>
<dbReference type="InterPro" id="IPR024529">
    <property type="entry name" value="ECF_trnsprt_substrate-spec"/>
</dbReference>
<reference evidence="3" key="1">
    <citation type="journal article" date="2019" name="Int. J. Syst. Evol. Microbiol.">
        <title>The Global Catalogue of Microorganisms (GCM) 10K type strain sequencing project: providing services to taxonomists for standard genome sequencing and annotation.</title>
        <authorList>
            <consortium name="The Broad Institute Genomics Platform"/>
            <consortium name="The Broad Institute Genome Sequencing Center for Infectious Disease"/>
            <person name="Wu L."/>
            <person name="Ma J."/>
        </authorList>
    </citation>
    <scope>NUCLEOTIDE SEQUENCE [LARGE SCALE GENOMIC DNA]</scope>
    <source>
        <strain evidence="3">CCUG 63287</strain>
    </source>
</reference>
<dbReference type="Gene3D" id="1.10.1760.20">
    <property type="match status" value="1"/>
</dbReference>
<evidence type="ECO:0000313" key="3">
    <source>
        <dbReference type="Proteomes" id="UP001595987"/>
    </source>
</evidence>
<keyword evidence="1" id="KW-1133">Transmembrane helix</keyword>
<feature type="transmembrane region" description="Helical" evidence="1">
    <location>
        <begin position="159"/>
        <end position="186"/>
    </location>
</feature>
<comment type="caution">
    <text evidence="2">The sequence shown here is derived from an EMBL/GenBank/DDBJ whole genome shotgun (WGS) entry which is preliminary data.</text>
</comment>
<accession>A0ABV9JEW7</accession>
<dbReference type="Pfam" id="PF12822">
    <property type="entry name" value="ECF_trnsprt"/>
    <property type="match status" value="1"/>
</dbReference>
<name>A0ABV9JEW7_9LACT</name>
<dbReference type="EMBL" id="JBHSGD010000008">
    <property type="protein sequence ID" value="MFC4653252.1"/>
    <property type="molecule type" value="Genomic_DNA"/>
</dbReference>
<feature type="transmembrane region" description="Helical" evidence="1">
    <location>
        <begin position="98"/>
        <end position="118"/>
    </location>
</feature>